<dbReference type="Pfam" id="PF13450">
    <property type="entry name" value="NAD_binding_8"/>
    <property type="match status" value="1"/>
</dbReference>
<dbReference type="PANTHER" id="PTHR21197">
    <property type="entry name" value="UDP-GALACTOPYRANOSE MUTASE"/>
    <property type="match status" value="1"/>
</dbReference>
<keyword evidence="3" id="KW-1185">Reference proteome</keyword>
<feature type="domain" description="Amine oxidase" evidence="1">
    <location>
        <begin position="227"/>
        <end position="403"/>
    </location>
</feature>
<name>A0A1H2N8G5_9ACTN</name>
<dbReference type="InterPro" id="IPR002937">
    <property type="entry name" value="Amino_oxidase"/>
</dbReference>
<dbReference type="Gene3D" id="3.50.50.60">
    <property type="entry name" value="FAD/NAD(P)-binding domain"/>
    <property type="match status" value="1"/>
</dbReference>
<dbReference type="GO" id="GO:0005829">
    <property type="term" value="C:cytosol"/>
    <property type="evidence" value="ECO:0007669"/>
    <property type="project" value="TreeGrafter"/>
</dbReference>
<dbReference type="GO" id="GO:0008767">
    <property type="term" value="F:UDP-galactopyranose mutase activity"/>
    <property type="evidence" value="ECO:0007669"/>
    <property type="project" value="TreeGrafter"/>
</dbReference>
<proteinExistence type="predicted"/>
<protein>
    <submittedName>
        <fullName evidence="2">Protoporphyrinogen oxidase</fullName>
    </submittedName>
</protein>
<dbReference type="GO" id="GO:0016491">
    <property type="term" value="F:oxidoreductase activity"/>
    <property type="evidence" value="ECO:0007669"/>
    <property type="project" value="InterPro"/>
</dbReference>
<evidence type="ECO:0000259" key="1">
    <source>
        <dbReference type="Pfam" id="PF01593"/>
    </source>
</evidence>
<gene>
    <name evidence="2" type="ORF">SAMN04488544_3531</name>
</gene>
<reference evidence="3" key="1">
    <citation type="submission" date="2016-10" db="EMBL/GenBank/DDBJ databases">
        <authorList>
            <person name="Varghese N."/>
            <person name="Submissions S."/>
        </authorList>
    </citation>
    <scope>NUCLEOTIDE SEQUENCE [LARGE SCALE GENOMIC DNA]</scope>
    <source>
        <strain evidence="3">DSM 21743</strain>
    </source>
</reference>
<organism evidence="2 3">
    <name type="scientific">Microlunatus sagamiharensis</name>
    <dbReference type="NCBI Taxonomy" id="546874"/>
    <lineage>
        <taxon>Bacteria</taxon>
        <taxon>Bacillati</taxon>
        <taxon>Actinomycetota</taxon>
        <taxon>Actinomycetes</taxon>
        <taxon>Propionibacteriales</taxon>
        <taxon>Propionibacteriaceae</taxon>
        <taxon>Microlunatus</taxon>
    </lineage>
</organism>
<dbReference type="RefSeq" id="WP_091077390.1">
    <property type="nucleotide sequence ID" value="NZ_LT629799.1"/>
</dbReference>
<dbReference type="Pfam" id="PF01593">
    <property type="entry name" value="Amino_oxidase"/>
    <property type="match status" value="1"/>
</dbReference>
<dbReference type="EMBL" id="LT629799">
    <property type="protein sequence ID" value="SDV01760.1"/>
    <property type="molecule type" value="Genomic_DNA"/>
</dbReference>
<sequence>MKVVTTKTLIIGAGPAGLAAAMELSRAGEDFLVVEKQDTVGGLARTYTFVEDDGSVFHTDNGPHRFFSKNRYLYDFIEDLIDEQWIVVDRQTRQLIDGKFYDYPVNPAQALRNLGPARSVRILVDYVRAKITYGLLRRPLTTFDDYVVANFGRTLGEFNMINYTEKIWGIPARTIHPDWAGQRIKGLSLTSLVREALGRTFRRRGAAAGGTPKSLVDRFYYPELGTGLIYDTIVERIRARGHEVLLSTEPLVVRHDGSRVTEVVLQTPDGPVLVRPENLVESVPLQDFVRLLEPEAPQAVRTANDRLTYRSQVYLFLTLDKPSVTTDQWIYFPSRETPIARVSEMRNFSARLSPEGKTSLFIEFFCTEGDELWETDEDALLELTLSHFEGLGLLERHEVRRHHLLRQRNVYPVYDLDYTGRLEVVKGWLDSLTNLHYIGRPGRFRYNNQDHSLEMGILTAKSIVEGRRYDIEKVGSESEYFEAGNLHAKEAGRATSAGAGRGV</sequence>
<evidence type="ECO:0000313" key="3">
    <source>
        <dbReference type="Proteomes" id="UP000198825"/>
    </source>
</evidence>
<dbReference type="InterPro" id="IPR036188">
    <property type="entry name" value="FAD/NAD-bd_sf"/>
</dbReference>
<dbReference type="STRING" id="546874.SAMN04488544_3531"/>
<accession>A0A1H2N8G5</accession>
<dbReference type="AlphaFoldDB" id="A0A1H2N8G5"/>
<dbReference type="GO" id="GO:0050660">
    <property type="term" value="F:flavin adenine dinucleotide binding"/>
    <property type="evidence" value="ECO:0007669"/>
    <property type="project" value="TreeGrafter"/>
</dbReference>
<dbReference type="PANTHER" id="PTHR21197:SF0">
    <property type="entry name" value="UDP-GALACTOPYRANOSE MUTASE"/>
    <property type="match status" value="1"/>
</dbReference>
<dbReference type="OrthoDB" id="337830at2"/>
<evidence type="ECO:0000313" key="2">
    <source>
        <dbReference type="EMBL" id="SDV01760.1"/>
    </source>
</evidence>
<dbReference type="Proteomes" id="UP000198825">
    <property type="component" value="Chromosome I"/>
</dbReference>
<dbReference type="NCBIfam" id="NF005548">
    <property type="entry name" value="PRK07208.1-4"/>
    <property type="match status" value="1"/>
</dbReference>
<dbReference type="PRINTS" id="PR00419">
    <property type="entry name" value="ADXRDTASE"/>
</dbReference>
<dbReference type="SUPFAM" id="SSF51905">
    <property type="entry name" value="FAD/NAD(P)-binding domain"/>
    <property type="match status" value="1"/>
</dbReference>